<keyword evidence="1 2" id="KW-0732">Signal</keyword>
<comment type="caution">
    <text evidence="4">The sequence shown here is derived from an EMBL/GenBank/DDBJ whole genome shotgun (WGS) entry which is preliminary data.</text>
</comment>
<evidence type="ECO:0000256" key="1">
    <source>
        <dbReference type="ARBA" id="ARBA00022729"/>
    </source>
</evidence>
<name>A0AAP2CMR4_9BACT</name>
<dbReference type="InterPro" id="IPR013783">
    <property type="entry name" value="Ig-like_fold"/>
</dbReference>
<evidence type="ECO:0000256" key="2">
    <source>
        <dbReference type="SAM" id="SignalP"/>
    </source>
</evidence>
<gene>
    <name evidence="4" type="ORF">KI659_15490</name>
</gene>
<organism evidence="4 5">
    <name type="scientific">Litoribacter ruber</name>
    <dbReference type="NCBI Taxonomy" id="702568"/>
    <lineage>
        <taxon>Bacteria</taxon>
        <taxon>Pseudomonadati</taxon>
        <taxon>Bacteroidota</taxon>
        <taxon>Cytophagia</taxon>
        <taxon>Cytophagales</taxon>
        <taxon>Cyclobacteriaceae</taxon>
        <taxon>Litoribacter</taxon>
    </lineage>
</organism>
<dbReference type="Gene3D" id="2.60.40.10">
    <property type="entry name" value="Immunoglobulins"/>
    <property type="match status" value="1"/>
</dbReference>
<feature type="domain" description="Glycosyl hydrolase-like 10" evidence="3">
    <location>
        <begin position="26"/>
        <end position="336"/>
    </location>
</feature>
<dbReference type="InterPro" id="IPR017853">
    <property type="entry name" value="GH"/>
</dbReference>
<protein>
    <submittedName>
        <fullName evidence="4">Family 10 glycosylhydrolase</fullName>
    </submittedName>
</protein>
<dbReference type="PANTHER" id="PTHR43405">
    <property type="entry name" value="GLYCOSYL HYDROLASE DIGH"/>
    <property type="match status" value="1"/>
</dbReference>
<dbReference type="Pfam" id="PF02638">
    <property type="entry name" value="GHL10"/>
    <property type="match status" value="1"/>
</dbReference>
<proteinExistence type="predicted"/>
<evidence type="ECO:0000259" key="3">
    <source>
        <dbReference type="Pfam" id="PF02638"/>
    </source>
</evidence>
<feature type="signal peptide" evidence="2">
    <location>
        <begin position="1"/>
        <end position="19"/>
    </location>
</feature>
<evidence type="ECO:0000313" key="4">
    <source>
        <dbReference type="EMBL" id="MBS9525420.1"/>
    </source>
</evidence>
<dbReference type="Gene3D" id="3.20.20.80">
    <property type="entry name" value="Glycosidases"/>
    <property type="match status" value="1"/>
</dbReference>
<dbReference type="InterPro" id="IPR052177">
    <property type="entry name" value="Divisome_Glycosyl_Hydrolase"/>
</dbReference>
<keyword evidence="5" id="KW-1185">Reference proteome</keyword>
<reference evidence="4 5" key="1">
    <citation type="submission" date="2021-05" db="EMBL/GenBank/DDBJ databases">
        <authorList>
            <person name="Zhang Z.D."/>
            <person name="Osman G."/>
        </authorList>
    </citation>
    <scope>NUCLEOTIDE SEQUENCE [LARGE SCALE GENOMIC DNA]</scope>
    <source>
        <strain evidence="4 5">KCTC 32217</strain>
    </source>
</reference>
<dbReference type="SUPFAM" id="SSF51445">
    <property type="entry name" value="(Trans)glycosidases"/>
    <property type="match status" value="1"/>
</dbReference>
<dbReference type="Proteomes" id="UP001319104">
    <property type="component" value="Unassembled WGS sequence"/>
</dbReference>
<dbReference type="EMBL" id="JAHCMY010000012">
    <property type="protein sequence ID" value="MBS9525420.1"/>
    <property type="molecule type" value="Genomic_DNA"/>
</dbReference>
<dbReference type="InterPro" id="IPR003790">
    <property type="entry name" value="GHL10"/>
</dbReference>
<dbReference type="AlphaFoldDB" id="A0AAP2CMR4"/>
<sequence>MMKRLLVVLIALLTGNVHAQDSPKRELRAVWIATVENIDWPTTRNKSAQEQQEEYVKMLDHFQELGMNAIIMQVRPTADTFYPSSYEPWSAYLTGAQGRQPNTYYNPLTFLIQEAKKRGLEFHAWFNPYRASNSKDFIPHAEHPLVTNPEWFVHYGGKWYYDPGIPAAREFVFKSILETVKHYDLDAVHFDDYFYPYKVPNEDFPDSLSYKVYGQDYDHIDDWRRQNVDTFVEELGQRIKEEKPFVKFGISPFGVWRNKDMDEMGSDTKAGVTNYDDLYADVLKWLREGWIDYITPQLYWQIGFERAEYKTLVDWWSEHTFGRHLYIGQGVYRLGQDGWKEPLEVQNQINYNRENPKVNGSMYFSAKTFVNDQGGLNSKIKDVYPNKALVPTMPWIESESPAAPILDEITGSQGEGITLNWRDGLPYSNAYYAVYRVEGSEEQLDLENSANIIAIVQRSAYGDQHWTDGSAEKRTNYTYQITALDRLHNESEPSNAVQIRTRGRRGSIRLR</sequence>
<dbReference type="PANTHER" id="PTHR43405:SF1">
    <property type="entry name" value="GLYCOSYL HYDROLASE DIGH"/>
    <property type="match status" value="1"/>
</dbReference>
<evidence type="ECO:0000313" key="5">
    <source>
        <dbReference type="Proteomes" id="UP001319104"/>
    </source>
</evidence>
<feature type="chain" id="PRO_5042939733" evidence="2">
    <location>
        <begin position="20"/>
        <end position="511"/>
    </location>
</feature>
<accession>A0AAP2CMR4</accession>
<dbReference type="RefSeq" id="WP_213946280.1">
    <property type="nucleotide sequence ID" value="NZ_JAHCMY010000012.1"/>
</dbReference>